<evidence type="ECO:0000313" key="3">
    <source>
        <dbReference type="Proteomes" id="UP000327294"/>
    </source>
</evidence>
<dbReference type="EMBL" id="CP045096">
    <property type="protein sequence ID" value="QFQ98204.1"/>
    <property type="molecule type" value="Genomic_DNA"/>
</dbReference>
<sequence>MTVRTAKRQQSSKRLPRVVAASAVTVAALIGFAAPAQAATTTIIMPTFGDAISACTNSGGTVVNSGFTERAGYTSLWAWVQCEVK</sequence>
<proteinExistence type="predicted"/>
<protein>
    <recommendedName>
        <fullName evidence="4">Secreted protein</fullName>
    </recommendedName>
</protein>
<evidence type="ECO:0000313" key="2">
    <source>
        <dbReference type="EMBL" id="QFQ98204.1"/>
    </source>
</evidence>
<dbReference type="Proteomes" id="UP000327294">
    <property type="component" value="Chromosome"/>
</dbReference>
<evidence type="ECO:0000256" key="1">
    <source>
        <dbReference type="SAM" id="SignalP"/>
    </source>
</evidence>
<evidence type="ECO:0008006" key="4">
    <source>
        <dbReference type="Google" id="ProtNLM"/>
    </source>
</evidence>
<gene>
    <name evidence="2" type="ORF">F9278_20590</name>
</gene>
<dbReference type="AlphaFoldDB" id="A0A5P8K593"/>
<keyword evidence="3" id="KW-1185">Reference proteome</keyword>
<dbReference type="RefSeq" id="WP_152169673.1">
    <property type="nucleotide sequence ID" value="NZ_CP045096.1"/>
</dbReference>
<organism evidence="2 3">
    <name type="scientific">Streptomyces phaeolivaceus</name>
    <dbReference type="NCBI Taxonomy" id="2653200"/>
    <lineage>
        <taxon>Bacteria</taxon>
        <taxon>Bacillati</taxon>
        <taxon>Actinomycetota</taxon>
        <taxon>Actinomycetes</taxon>
        <taxon>Kitasatosporales</taxon>
        <taxon>Streptomycetaceae</taxon>
        <taxon>Streptomyces</taxon>
    </lineage>
</organism>
<dbReference type="KEGG" id="sphv:F9278_20590"/>
<feature type="chain" id="PRO_5024904059" description="Secreted protein" evidence="1">
    <location>
        <begin position="39"/>
        <end position="85"/>
    </location>
</feature>
<name>A0A5P8K593_9ACTN</name>
<feature type="signal peptide" evidence="1">
    <location>
        <begin position="1"/>
        <end position="38"/>
    </location>
</feature>
<reference evidence="2 3" key="1">
    <citation type="submission" date="2019-10" db="EMBL/GenBank/DDBJ databases">
        <title>Streptomyces sp. strain GY16 isolated from leaves of Broussonetia papyrifera.</title>
        <authorList>
            <person name="Mo P."/>
        </authorList>
    </citation>
    <scope>NUCLEOTIDE SEQUENCE [LARGE SCALE GENOMIC DNA]</scope>
    <source>
        <strain evidence="2 3">GY16</strain>
    </source>
</reference>
<accession>A0A5P8K593</accession>
<keyword evidence="1" id="KW-0732">Signal</keyword>